<dbReference type="PANTHER" id="PTHR38934">
    <property type="entry name" value="HYPHALLY REGULATED CELL WALL PROTEIN 1"/>
    <property type="match status" value="1"/>
</dbReference>
<sequence>MFYKKYINIRSYTIKLQHLLIYLTILINSSQQTQVVYTNFYQSSPINDLIVAQKNDVCVVQVAPCGVQQILKINYCSSLDYDLLIYQTFELNPHYQVTISFNFWRIDQWNNYQFYLYADHQIIYNNMYQDTAISTNLCGSSSYQDEVFPISRKFEHSSTTIFILLMSQKGVWGISDFTLSIENCPAGCNSCDQTGCFDEYLFIQQFVSRTVGPISNNEGWLKNGIIETTPSSCQGIQCLRVFATQLEKTYNLKSHLKISFSIRVFVLNSYQTEIKILIDDALVYSTEYSGGWIADNSAYEFCYFLTQKQINIRQYPHNGSTVKITILTTQNKHLYPISPWMCIRDIQLFLGTNSNVNLCNDNNNFAFDGCFSSVYDCVEGCSDCIQGICVNCQLGWEYQEFDKTCIPICGDGIITSLEECDDGNYIRFDGCYQCQFSCISECYLCEFGQCLQCNPSFKLSYDKQECLPQCNSNEISKYYAYYHDSNNECQETCQLECLQCIDSQCYLCENGWQLIDYNCFQQCGDGQVAEFSIEQCDDINNDPYDGCFECRLECLPNCLVCIDLSTCVICEDNFQIVDQVCRPICGDGIIVSGQEDCDDGNNQPFDGCFECQFQCSQGCLDCEKGNICKKCNHQYVLDKETALCQEIQIGNQTDINDNFDPKEKKRCGDGILDQLEQCDDGNFDNLDGCSNKCNIEENWDCVDVNFQSRCFILTQLSLSYINHTNPYQYVQLTFTNLVKLNEPISDLIPRIKFTIEDLSVDYYNYSIQEVIQVNEFELTQATYLFAIQFQYSINDPPIVTVSVDASLVDQNNFDVDTSPKKLKLQNFILLNSDQIAAANQLYNFSFWIIVGLAVCSFLLIIFGELSQFTEILDVLQYQSYLKFINVKYPENLEIYFQSSELVSLQPLLTNLKIDSFFENIFDDYYLDGPGKFQEYQINADLLTNLYGQFLQLACFLLLYFFLKYFKRFLLNYWFTSIYVQKIKLSNSILIEQFALKGYSLSKSVLATQFLYSLKGLTLIFYANSWDLSFKVLIFLISMNHYSLRSIISIFVSVLYFIVLIFIIDQNLITNYFKISPKLVKAHRLEVIILLKKLLFLTTLTGMQNDPIYQCFLLAQINFTYVIFIIIINFKSLDIDFITIVWIEAPVMLFTILNIAYVKEFSIYFTPNQFINYGFCQTGILIVGLLGPLIKCFIKFYQKVKPLFIKKTHKVANKPQNLFTQANQ</sequence>
<dbReference type="OMA" id="QINIRQY"/>
<organism evidence="6 7">
    <name type="scientific">Paramecium octaurelia</name>
    <dbReference type="NCBI Taxonomy" id="43137"/>
    <lineage>
        <taxon>Eukaryota</taxon>
        <taxon>Sar</taxon>
        <taxon>Alveolata</taxon>
        <taxon>Ciliophora</taxon>
        <taxon>Intramacronucleata</taxon>
        <taxon>Oligohymenophorea</taxon>
        <taxon>Peniculida</taxon>
        <taxon>Parameciidae</taxon>
        <taxon>Paramecium</taxon>
    </lineage>
</organism>
<feature type="domain" description="EGF-like" evidence="5">
    <location>
        <begin position="553"/>
        <end position="582"/>
    </location>
</feature>
<gene>
    <name evidence="6" type="ORF">POCTA_138.1.T0340169</name>
</gene>
<proteinExistence type="predicted"/>
<keyword evidence="3" id="KW-1015">Disulfide bond</keyword>
<evidence type="ECO:0000259" key="5">
    <source>
        <dbReference type="SMART" id="SM00181"/>
    </source>
</evidence>
<dbReference type="InterPro" id="IPR011936">
    <property type="entry name" value="Myxo_disulph_rpt"/>
</dbReference>
<feature type="transmembrane region" description="Helical" evidence="4">
    <location>
        <begin position="1042"/>
        <end position="1063"/>
    </location>
</feature>
<dbReference type="AlphaFoldDB" id="A0A8S1U1D9"/>
<feature type="transmembrane region" description="Helical" evidence="4">
    <location>
        <begin position="1136"/>
        <end position="1157"/>
    </location>
</feature>
<evidence type="ECO:0000256" key="1">
    <source>
        <dbReference type="ARBA" id="ARBA00022729"/>
    </source>
</evidence>
<dbReference type="SMART" id="SM00261">
    <property type="entry name" value="FU"/>
    <property type="match status" value="2"/>
</dbReference>
<keyword evidence="1" id="KW-0732">Signal</keyword>
<evidence type="ECO:0000256" key="3">
    <source>
        <dbReference type="ARBA" id="ARBA00023157"/>
    </source>
</evidence>
<keyword evidence="7" id="KW-1185">Reference proteome</keyword>
<reference evidence="6" key="1">
    <citation type="submission" date="2021-01" db="EMBL/GenBank/DDBJ databases">
        <authorList>
            <consortium name="Genoscope - CEA"/>
            <person name="William W."/>
        </authorList>
    </citation>
    <scope>NUCLEOTIDE SEQUENCE</scope>
</reference>
<evidence type="ECO:0000313" key="7">
    <source>
        <dbReference type="Proteomes" id="UP000683925"/>
    </source>
</evidence>
<feature type="domain" description="EGF-like" evidence="5">
    <location>
        <begin position="610"/>
        <end position="645"/>
    </location>
</feature>
<feature type="domain" description="EGF-like" evidence="5">
    <location>
        <begin position="488"/>
        <end position="520"/>
    </location>
</feature>
<dbReference type="OrthoDB" id="298320at2759"/>
<feature type="transmembrane region" description="Helical" evidence="4">
    <location>
        <begin position="841"/>
        <end position="862"/>
    </location>
</feature>
<feature type="domain" description="EGF-like" evidence="5">
    <location>
        <begin position="376"/>
        <end position="406"/>
    </location>
</feature>
<dbReference type="NCBIfam" id="TIGR02232">
    <property type="entry name" value="myxo_disulf_rpt"/>
    <property type="match status" value="3"/>
</dbReference>
<dbReference type="PANTHER" id="PTHR38934:SF6">
    <property type="entry name" value="CHROMOSOME UNDETERMINED SCAFFOLD_176, WHOLE GENOME SHOTGUN SEQUENCE"/>
    <property type="match status" value="1"/>
</dbReference>
<evidence type="ECO:0000313" key="6">
    <source>
        <dbReference type="EMBL" id="CAD8157803.1"/>
    </source>
</evidence>
<dbReference type="SMART" id="SM00181">
    <property type="entry name" value="EGF"/>
    <property type="match status" value="4"/>
</dbReference>
<dbReference type="Proteomes" id="UP000683925">
    <property type="component" value="Unassembled WGS sequence"/>
</dbReference>
<evidence type="ECO:0000256" key="2">
    <source>
        <dbReference type="ARBA" id="ARBA00022737"/>
    </source>
</evidence>
<name>A0A8S1U1D9_PAROT</name>
<comment type="caution">
    <text evidence="6">The sequence shown here is derived from an EMBL/GenBank/DDBJ whole genome shotgun (WGS) entry which is preliminary data.</text>
</comment>
<feature type="transmembrane region" description="Helical" evidence="4">
    <location>
        <begin position="941"/>
        <end position="962"/>
    </location>
</feature>
<protein>
    <recommendedName>
        <fullName evidence="5">EGF-like domain-containing protein</fullName>
    </recommendedName>
</protein>
<feature type="transmembrane region" description="Helical" evidence="4">
    <location>
        <begin position="1169"/>
        <end position="1193"/>
    </location>
</feature>
<dbReference type="InterPro" id="IPR006212">
    <property type="entry name" value="Furin_repeat"/>
</dbReference>
<feature type="transmembrane region" description="Helical" evidence="4">
    <location>
        <begin position="1106"/>
        <end position="1129"/>
    </location>
</feature>
<keyword evidence="4" id="KW-1133">Transmembrane helix</keyword>
<dbReference type="Pfam" id="PF13948">
    <property type="entry name" value="DUF4215"/>
    <property type="match status" value="3"/>
</dbReference>
<dbReference type="InterPro" id="IPR000742">
    <property type="entry name" value="EGF"/>
</dbReference>
<keyword evidence="4" id="KW-0812">Transmembrane</keyword>
<keyword evidence="4" id="KW-0472">Membrane</keyword>
<keyword evidence="2" id="KW-0677">Repeat</keyword>
<dbReference type="EMBL" id="CAJJDP010000034">
    <property type="protein sequence ID" value="CAD8157803.1"/>
    <property type="molecule type" value="Genomic_DNA"/>
</dbReference>
<feature type="transmembrane region" description="Helical" evidence="4">
    <location>
        <begin position="1004"/>
        <end position="1022"/>
    </location>
</feature>
<evidence type="ECO:0000256" key="4">
    <source>
        <dbReference type="SAM" id="Phobius"/>
    </source>
</evidence>
<accession>A0A8S1U1D9</accession>